<dbReference type="EMBL" id="DWVY01000042">
    <property type="protein sequence ID" value="HJC74841.1"/>
    <property type="molecule type" value="Genomic_DNA"/>
</dbReference>
<reference evidence="4" key="2">
    <citation type="submission" date="2021-04" db="EMBL/GenBank/DDBJ databases">
        <authorList>
            <person name="Gilroy R."/>
        </authorList>
    </citation>
    <scope>NUCLEOTIDE SEQUENCE</scope>
    <source>
        <strain evidence="4">CHK196-7946</strain>
    </source>
</reference>
<dbReference type="CDD" id="cd00761">
    <property type="entry name" value="Glyco_tranf_GTA_type"/>
    <property type="match status" value="1"/>
</dbReference>
<dbReference type="Proteomes" id="UP000823902">
    <property type="component" value="Unassembled WGS sequence"/>
</dbReference>
<sequence length="343" mass="39795">MKFDITVIVPVYNNVRYLRQCIDSLLSQTLKSIEILLVDDGSTDGSGDICDEYAVKDERVCVIHKKNEGLGLTRNVGMSAARGEYFTFLDSDDYVDPDMYRGLLEQANKYKADVCFGGSTLFYDCGLQIPSEMKLAQEVYRGSEIKEKVVPQILGSAPEDAHEAIIGYSMCTGIYRRSIVKEHNITFYSERVYKVEDVLFKIEYFTYAQIVTYVKNPYYFYRWNPTSLSRVYRADALDRVLISYQKEFELLNELGYTEGTRYATRMLLSEIRSCMRAVMVAEGFSTAIKEYKRIVNKPFIHTTVANYPYHRNPLGKHVFNFFLEKKKVYLLGIIIWMNLRFRS</sequence>
<organism evidence="4 5">
    <name type="scientific">Candidatus Mediterraneibacter faecavium</name>
    <dbReference type="NCBI Taxonomy" id="2838668"/>
    <lineage>
        <taxon>Bacteria</taxon>
        <taxon>Bacillati</taxon>
        <taxon>Bacillota</taxon>
        <taxon>Clostridia</taxon>
        <taxon>Lachnospirales</taxon>
        <taxon>Lachnospiraceae</taxon>
        <taxon>Mediterraneibacter</taxon>
    </lineage>
</organism>
<dbReference type="GO" id="GO:0016757">
    <property type="term" value="F:glycosyltransferase activity"/>
    <property type="evidence" value="ECO:0007669"/>
    <property type="project" value="UniProtKB-KW"/>
</dbReference>
<accession>A0A9D2QB21</accession>
<reference evidence="4" key="1">
    <citation type="journal article" date="2021" name="PeerJ">
        <title>Extensive microbial diversity within the chicken gut microbiome revealed by metagenomics and culture.</title>
        <authorList>
            <person name="Gilroy R."/>
            <person name="Ravi A."/>
            <person name="Getino M."/>
            <person name="Pursley I."/>
            <person name="Horton D.L."/>
            <person name="Alikhan N.F."/>
            <person name="Baker D."/>
            <person name="Gharbi K."/>
            <person name="Hall N."/>
            <person name="Watson M."/>
            <person name="Adriaenssens E.M."/>
            <person name="Foster-Nyarko E."/>
            <person name="Jarju S."/>
            <person name="Secka A."/>
            <person name="Antonio M."/>
            <person name="Oren A."/>
            <person name="Chaudhuri R.R."/>
            <person name="La Ragione R."/>
            <person name="Hildebrand F."/>
            <person name="Pallen M.J."/>
        </authorList>
    </citation>
    <scope>NUCLEOTIDE SEQUENCE</scope>
    <source>
        <strain evidence="4">CHK196-7946</strain>
    </source>
</reference>
<keyword evidence="1 4" id="KW-0328">Glycosyltransferase</keyword>
<name>A0A9D2QB21_9FIRM</name>
<evidence type="ECO:0000256" key="1">
    <source>
        <dbReference type="ARBA" id="ARBA00022676"/>
    </source>
</evidence>
<dbReference type="InterPro" id="IPR029044">
    <property type="entry name" value="Nucleotide-diphossugar_trans"/>
</dbReference>
<feature type="domain" description="Glycosyltransferase 2-like" evidence="3">
    <location>
        <begin position="6"/>
        <end position="133"/>
    </location>
</feature>
<dbReference type="PANTHER" id="PTHR22916:SF51">
    <property type="entry name" value="GLYCOSYLTRANSFERASE EPSH-RELATED"/>
    <property type="match status" value="1"/>
</dbReference>
<proteinExistence type="predicted"/>
<dbReference type="InterPro" id="IPR001173">
    <property type="entry name" value="Glyco_trans_2-like"/>
</dbReference>
<dbReference type="PANTHER" id="PTHR22916">
    <property type="entry name" value="GLYCOSYLTRANSFERASE"/>
    <property type="match status" value="1"/>
</dbReference>
<dbReference type="EC" id="2.4.-.-" evidence="4"/>
<dbReference type="Gene3D" id="3.90.550.10">
    <property type="entry name" value="Spore Coat Polysaccharide Biosynthesis Protein SpsA, Chain A"/>
    <property type="match status" value="1"/>
</dbReference>
<evidence type="ECO:0000313" key="4">
    <source>
        <dbReference type="EMBL" id="HJC74841.1"/>
    </source>
</evidence>
<protein>
    <submittedName>
        <fullName evidence="4">Glycosyltransferase</fullName>
        <ecNumber evidence="4">2.4.-.-</ecNumber>
    </submittedName>
</protein>
<gene>
    <name evidence="4" type="ORF">H9697_07850</name>
</gene>
<dbReference type="AlphaFoldDB" id="A0A9D2QB21"/>
<dbReference type="SUPFAM" id="SSF53448">
    <property type="entry name" value="Nucleotide-diphospho-sugar transferases"/>
    <property type="match status" value="1"/>
</dbReference>
<dbReference type="Pfam" id="PF00535">
    <property type="entry name" value="Glycos_transf_2"/>
    <property type="match status" value="1"/>
</dbReference>
<comment type="caution">
    <text evidence="4">The sequence shown here is derived from an EMBL/GenBank/DDBJ whole genome shotgun (WGS) entry which is preliminary data.</text>
</comment>
<evidence type="ECO:0000256" key="2">
    <source>
        <dbReference type="ARBA" id="ARBA00022679"/>
    </source>
</evidence>
<evidence type="ECO:0000313" key="5">
    <source>
        <dbReference type="Proteomes" id="UP000823902"/>
    </source>
</evidence>
<keyword evidence="2 4" id="KW-0808">Transferase</keyword>
<evidence type="ECO:0000259" key="3">
    <source>
        <dbReference type="Pfam" id="PF00535"/>
    </source>
</evidence>